<evidence type="ECO:0000313" key="2">
    <source>
        <dbReference type="Proteomes" id="UP000637002"/>
    </source>
</evidence>
<gene>
    <name evidence="1" type="ORF">GCM10010994_54290</name>
</gene>
<dbReference type="EMBL" id="BMGG01000011">
    <property type="protein sequence ID" value="GGC89592.1"/>
    <property type="molecule type" value="Genomic_DNA"/>
</dbReference>
<evidence type="ECO:0000313" key="1">
    <source>
        <dbReference type="EMBL" id="GGC89592.1"/>
    </source>
</evidence>
<proteinExistence type="predicted"/>
<reference evidence="1" key="1">
    <citation type="journal article" date="2014" name="Int. J. Syst. Evol. Microbiol.">
        <title>Complete genome sequence of Corynebacterium casei LMG S-19264T (=DSM 44701T), isolated from a smear-ripened cheese.</title>
        <authorList>
            <consortium name="US DOE Joint Genome Institute (JGI-PGF)"/>
            <person name="Walter F."/>
            <person name="Albersmeier A."/>
            <person name="Kalinowski J."/>
            <person name="Ruckert C."/>
        </authorList>
    </citation>
    <scope>NUCLEOTIDE SEQUENCE</scope>
    <source>
        <strain evidence="1">CGMCC 1.12919</strain>
    </source>
</reference>
<accession>A0A916XNE8</accession>
<keyword evidence="2" id="KW-1185">Reference proteome</keyword>
<organism evidence="1 2">
    <name type="scientific">Chelatococcus reniformis</name>
    <dbReference type="NCBI Taxonomy" id="1494448"/>
    <lineage>
        <taxon>Bacteria</taxon>
        <taxon>Pseudomonadati</taxon>
        <taxon>Pseudomonadota</taxon>
        <taxon>Alphaproteobacteria</taxon>
        <taxon>Hyphomicrobiales</taxon>
        <taxon>Chelatococcaceae</taxon>
        <taxon>Chelatococcus</taxon>
    </lineage>
</organism>
<dbReference type="Proteomes" id="UP000637002">
    <property type="component" value="Unassembled WGS sequence"/>
</dbReference>
<name>A0A916XNE8_9HYPH</name>
<protein>
    <submittedName>
        <fullName evidence="1">Uncharacterized protein</fullName>
    </submittedName>
</protein>
<comment type="caution">
    <text evidence="1">The sequence shown here is derived from an EMBL/GenBank/DDBJ whole genome shotgun (WGS) entry which is preliminary data.</text>
</comment>
<sequence length="97" mass="10383">MNTANLQLEGVLLALAALTDLLKRKGLVSREEVASALAQAEQAAVEDHRRPPDLSVANHEAMVFPIRLLKLANAREDGEPQTFSALATAVGQSKPAR</sequence>
<dbReference type="AlphaFoldDB" id="A0A916XNE8"/>
<reference evidence="1" key="2">
    <citation type="submission" date="2020-09" db="EMBL/GenBank/DDBJ databases">
        <authorList>
            <person name="Sun Q."/>
            <person name="Zhou Y."/>
        </authorList>
    </citation>
    <scope>NUCLEOTIDE SEQUENCE</scope>
    <source>
        <strain evidence="1">CGMCC 1.12919</strain>
    </source>
</reference>
<dbReference type="RefSeq" id="WP_188612309.1">
    <property type="nucleotide sequence ID" value="NZ_BMGG01000011.1"/>
</dbReference>